<keyword evidence="2" id="KW-1185">Reference proteome</keyword>
<evidence type="ECO:0000313" key="2">
    <source>
        <dbReference type="Proteomes" id="UP001597040"/>
    </source>
</evidence>
<evidence type="ECO:0000313" key="1">
    <source>
        <dbReference type="EMBL" id="MFD1037198.1"/>
    </source>
</evidence>
<gene>
    <name evidence="1" type="ORF">ACFQ3N_01995</name>
</gene>
<accession>A0ABW3LH65</accession>
<protein>
    <submittedName>
        <fullName evidence="1">Competence protein ComK</fullName>
    </submittedName>
</protein>
<dbReference type="Pfam" id="PF06338">
    <property type="entry name" value="ComK"/>
    <property type="match status" value="1"/>
</dbReference>
<comment type="caution">
    <text evidence="1">The sequence shown here is derived from an EMBL/GenBank/DDBJ whole genome shotgun (WGS) entry which is preliminary data.</text>
</comment>
<dbReference type="EMBL" id="JBHTKJ010000007">
    <property type="protein sequence ID" value="MFD1037198.1"/>
    <property type="molecule type" value="Genomic_DNA"/>
</dbReference>
<reference evidence="2" key="1">
    <citation type="journal article" date="2019" name="Int. J. Syst. Evol. Microbiol.">
        <title>The Global Catalogue of Microorganisms (GCM) 10K type strain sequencing project: providing services to taxonomists for standard genome sequencing and annotation.</title>
        <authorList>
            <consortium name="The Broad Institute Genomics Platform"/>
            <consortium name="The Broad Institute Genome Sequencing Center for Infectious Disease"/>
            <person name="Wu L."/>
            <person name="Ma J."/>
        </authorList>
    </citation>
    <scope>NUCLEOTIDE SEQUENCE [LARGE SCALE GENOMIC DNA]</scope>
    <source>
        <strain evidence="2">CCUG 56754</strain>
    </source>
</reference>
<organism evidence="1 2">
    <name type="scientific">Virgibacillus byunsanensis</name>
    <dbReference type="NCBI Taxonomy" id="570945"/>
    <lineage>
        <taxon>Bacteria</taxon>
        <taxon>Bacillati</taxon>
        <taxon>Bacillota</taxon>
        <taxon>Bacilli</taxon>
        <taxon>Bacillales</taxon>
        <taxon>Bacillaceae</taxon>
        <taxon>Virgibacillus</taxon>
    </lineage>
</organism>
<sequence length="163" mass="18798">MTDVLVNYHINNQTMVLQPASHFEYNTIVYEVNRTLFVNKTAIQLIKAACLSGGAAYDGRRTAVMYQTGANRKVPIPISPSKNIFAFPTRSPSKFDCHWIFYNHIESIKPTHTSQKNTKSIFSFKNGQQLAMNESYYLLEKQMQRTAFCILQYTAFLNHRFTI</sequence>
<dbReference type="Proteomes" id="UP001597040">
    <property type="component" value="Unassembled WGS sequence"/>
</dbReference>
<name>A0ABW3LH65_9BACI</name>
<dbReference type="RefSeq" id="WP_390359056.1">
    <property type="nucleotide sequence ID" value="NZ_JBHTKJ010000007.1"/>
</dbReference>
<proteinExistence type="predicted"/>
<dbReference type="InterPro" id="IPR010461">
    <property type="entry name" value="ComK"/>
</dbReference>